<name>A0A1I0VIC2_9PSEU</name>
<evidence type="ECO:0000259" key="4">
    <source>
        <dbReference type="SMART" id="SM00418"/>
    </source>
</evidence>
<feature type="domain" description="HTH arsR-type" evidence="4">
    <location>
        <begin position="241"/>
        <end position="316"/>
    </location>
</feature>
<dbReference type="Pfam" id="PF12840">
    <property type="entry name" value="HTH_20"/>
    <property type="match status" value="1"/>
</dbReference>
<keyword evidence="2" id="KW-0238">DNA-binding</keyword>
<dbReference type="SUPFAM" id="SSF46785">
    <property type="entry name" value="Winged helix' DNA-binding domain"/>
    <property type="match status" value="1"/>
</dbReference>
<dbReference type="RefSeq" id="WP_091668166.1">
    <property type="nucleotide sequence ID" value="NZ_FOKG01000001.1"/>
</dbReference>
<protein>
    <submittedName>
        <fullName evidence="5">Helix-turn-helix domain-containing protein</fullName>
    </submittedName>
</protein>
<keyword evidence="6" id="KW-1185">Reference proteome</keyword>
<accession>A0A1I0VIC2</accession>
<gene>
    <name evidence="5" type="ORF">SAMN05216266_101254</name>
</gene>
<dbReference type="PANTHER" id="PTHR43132:SF8">
    <property type="entry name" value="HTH-TYPE TRANSCRIPTIONAL REGULATOR KMTR"/>
    <property type="match status" value="1"/>
</dbReference>
<dbReference type="PANTHER" id="PTHR43132">
    <property type="entry name" value="ARSENICAL RESISTANCE OPERON REPRESSOR ARSR-RELATED"/>
    <property type="match status" value="1"/>
</dbReference>
<dbReference type="InterPro" id="IPR045981">
    <property type="entry name" value="DUF5937"/>
</dbReference>
<dbReference type="EMBL" id="FOKG01000001">
    <property type="protein sequence ID" value="SFA75793.1"/>
    <property type="molecule type" value="Genomic_DNA"/>
</dbReference>
<evidence type="ECO:0000256" key="3">
    <source>
        <dbReference type="ARBA" id="ARBA00023163"/>
    </source>
</evidence>
<dbReference type="InterPro" id="IPR036390">
    <property type="entry name" value="WH_DNA-bd_sf"/>
</dbReference>
<keyword evidence="3" id="KW-0804">Transcription</keyword>
<reference evidence="6" key="1">
    <citation type="submission" date="2016-10" db="EMBL/GenBank/DDBJ databases">
        <authorList>
            <person name="Varghese N."/>
            <person name="Submissions S."/>
        </authorList>
    </citation>
    <scope>NUCLEOTIDE SEQUENCE [LARGE SCALE GENOMIC DNA]</scope>
    <source>
        <strain evidence="6">CGMCC 4.3568</strain>
    </source>
</reference>
<dbReference type="OrthoDB" id="3460651at2"/>
<dbReference type="Pfam" id="PF19361">
    <property type="entry name" value="DUF5937"/>
    <property type="match status" value="1"/>
</dbReference>
<keyword evidence="1" id="KW-0805">Transcription regulation</keyword>
<dbReference type="InterPro" id="IPR036388">
    <property type="entry name" value="WH-like_DNA-bd_sf"/>
</dbReference>
<proteinExistence type="predicted"/>
<dbReference type="Proteomes" id="UP000243799">
    <property type="component" value="Unassembled WGS sequence"/>
</dbReference>
<dbReference type="SMART" id="SM00418">
    <property type="entry name" value="HTH_ARSR"/>
    <property type="match status" value="1"/>
</dbReference>
<dbReference type="GO" id="GO:0003700">
    <property type="term" value="F:DNA-binding transcription factor activity"/>
    <property type="evidence" value="ECO:0007669"/>
    <property type="project" value="InterPro"/>
</dbReference>
<dbReference type="InterPro" id="IPR011991">
    <property type="entry name" value="ArsR-like_HTH"/>
</dbReference>
<evidence type="ECO:0000256" key="2">
    <source>
        <dbReference type="ARBA" id="ARBA00023125"/>
    </source>
</evidence>
<dbReference type="CDD" id="cd00090">
    <property type="entry name" value="HTH_ARSR"/>
    <property type="match status" value="1"/>
</dbReference>
<evidence type="ECO:0000256" key="1">
    <source>
        <dbReference type="ARBA" id="ARBA00023015"/>
    </source>
</evidence>
<sequence length="319" mass="34319">MIELVLTRASTNRVRFAISPLEEALGAVQTLTGLRGHPAHLPWLTEAARRVGTLPIGELRLVLGARRYITDFLSPPPSGPRTTAQAQLAEVRRTPPEQVATELAMVDADLGALPNDPRRARDLLADQLELVWAELIAPHWPKIRESLAADIAYRSARLAEGGTALALAGLHPRIRLTGAVLAIESRSRARLELDERGLALLPCVFAWPRVGVMMVPPWQPSVLYPARGVAELWSSRPAPDAALTAVVGRTKAALLHALDKPATTAALAAELEFAPSTVSEHLTALRAAGLLTANRSGRTVLYRRTPLGDALLDGSAPWT</sequence>
<dbReference type="Gene3D" id="1.10.10.10">
    <property type="entry name" value="Winged helix-like DNA-binding domain superfamily/Winged helix DNA-binding domain"/>
    <property type="match status" value="1"/>
</dbReference>
<dbReference type="InterPro" id="IPR001845">
    <property type="entry name" value="HTH_ArsR_DNA-bd_dom"/>
</dbReference>
<organism evidence="5 6">
    <name type="scientific">Amycolatopsis marina</name>
    <dbReference type="NCBI Taxonomy" id="490629"/>
    <lineage>
        <taxon>Bacteria</taxon>
        <taxon>Bacillati</taxon>
        <taxon>Actinomycetota</taxon>
        <taxon>Actinomycetes</taxon>
        <taxon>Pseudonocardiales</taxon>
        <taxon>Pseudonocardiaceae</taxon>
        <taxon>Amycolatopsis</taxon>
    </lineage>
</organism>
<dbReference type="STRING" id="490629.SAMN05216266_101254"/>
<dbReference type="GO" id="GO:0003677">
    <property type="term" value="F:DNA binding"/>
    <property type="evidence" value="ECO:0007669"/>
    <property type="project" value="UniProtKB-KW"/>
</dbReference>
<dbReference type="InterPro" id="IPR051011">
    <property type="entry name" value="Metal_resp_trans_reg"/>
</dbReference>
<evidence type="ECO:0000313" key="6">
    <source>
        <dbReference type="Proteomes" id="UP000243799"/>
    </source>
</evidence>
<dbReference type="AlphaFoldDB" id="A0A1I0VIC2"/>
<evidence type="ECO:0000313" key="5">
    <source>
        <dbReference type="EMBL" id="SFA75793.1"/>
    </source>
</evidence>